<evidence type="ECO:0000313" key="10">
    <source>
        <dbReference type="Proteomes" id="UP000712281"/>
    </source>
</evidence>
<dbReference type="Pfam" id="PF21289">
    <property type="entry name" value="EDC4_C"/>
    <property type="match status" value="1"/>
</dbReference>
<keyword evidence="4" id="KW-0853">WD repeat</keyword>
<dbReference type="Proteomes" id="UP000712281">
    <property type="component" value="Unassembled WGS sequence"/>
</dbReference>
<evidence type="ECO:0000256" key="4">
    <source>
        <dbReference type="ARBA" id="ARBA00022574"/>
    </source>
</evidence>
<evidence type="ECO:0000259" key="8">
    <source>
        <dbReference type="Pfam" id="PF21289"/>
    </source>
</evidence>
<evidence type="ECO:0000256" key="3">
    <source>
        <dbReference type="ARBA" id="ARBA00022490"/>
    </source>
</evidence>
<protein>
    <recommendedName>
        <fullName evidence="8">Enhancer of mRNA-decapping protein 4 C-terminal domain-containing protein</fullName>
    </recommendedName>
</protein>
<dbReference type="InterPro" id="IPR049404">
    <property type="entry name" value="EDC4_C"/>
</dbReference>
<evidence type="ECO:0000256" key="7">
    <source>
        <dbReference type="SAM" id="MobiDB-lite"/>
    </source>
</evidence>
<accession>A0A8S9HNT3</accession>
<evidence type="ECO:0000256" key="5">
    <source>
        <dbReference type="ARBA" id="ARBA00022737"/>
    </source>
</evidence>
<feature type="region of interest" description="Disordered" evidence="7">
    <location>
        <begin position="241"/>
        <end position="260"/>
    </location>
</feature>
<reference evidence="9" key="1">
    <citation type="submission" date="2019-12" db="EMBL/GenBank/DDBJ databases">
        <title>Genome sequencing and annotation of Brassica cretica.</title>
        <authorList>
            <person name="Studholme D.J."/>
            <person name="Sarris P.F."/>
        </authorList>
    </citation>
    <scope>NUCLEOTIDE SEQUENCE</scope>
    <source>
        <strain evidence="9">PFS-001/15</strain>
        <tissue evidence="9">Leaf</tissue>
    </source>
</reference>
<gene>
    <name evidence="9" type="ORF">F2Q68_00017841</name>
</gene>
<dbReference type="PANTHER" id="PTHR15598:SF12">
    <property type="entry name" value="ENHANCER OF MRNA-DECAPPING PROTEIN 4 WD40 REPEAT REGION DOMAIN-CONTAINING PROTEIN"/>
    <property type="match status" value="1"/>
</dbReference>
<keyword evidence="5" id="KW-0677">Repeat</keyword>
<name>A0A8S9HNT3_BRACR</name>
<keyword evidence="6" id="KW-0175">Coiled coil</keyword>
<dbReference type="FunFam" id="1.10.220.100:FF:000001">
    <property type="entry name" value="Enhancer of mRNA-decapping protein 4"/>
    <property type="match status" value="1"/>
</dbReference>
<comment type="similarity">
    <text evidence="2">Belongs to the WD repeat EDC4 family.</text>
</comment>
<dbReference type="InterPro" id="IPR044938">
    <property type="entry name" value="EDC4_C_sf"/>
</dbReference>
<evidence type="ECO:0000256" key="1">
    <source>
        <dbReference type="ARBA" id="ARBA00004201"/>
    </source>
</evidence>
<proteinExistence type="inferred from homology"/>
<dbReference type="AlphaFoldDB" id="A0A8S9HNT3"/>
<evidence type="ECO:0000313" key="9">
    <source>
        <dbReference type="EMBL" id="KAF2559054.1"/>
    </source>
</evidence>
<organism evidence="9 10">
    <name type="scientific">Brassica cretica</name>
    <name type="common">Mustard</name>
    <dbReference type="NCBI Taxonomy" id="69181"/>
    <lineage>
        <taxon>Eukaryota</taxon>
        <taxon>Viridiplantae</taxon>
        <taxon>Streptophyta</taxon>
        <taxon>Embryophyta</taxon>
        <taxon>Tracheophyta</taxon>
        <taxon>Spermatophyta</taxon>
        <taxon>Magnoliopsida</taxon>
        <taxon>eudicotyledons</taxon>
        <taxon>Gunneridae</taxon>
        <taxon>Pentapetalae</taxon>
        <taxon>rosids</taxon>
        <taxon>malvids</taxon>
        <taxon>Brassicales</taxon>
        <taxon>Brassicaceae</taxon>
        <taxon>Brassiceae</taxon>
        <taxon>Brassica</taxon>
    </lineage>
</organism>
<dbReference type="GO" id="GO:0000932">
    <property type="term" value="C:P-body"/>
    <property type="evidence" value="ECO:0007669"/>
    <property type="project" value="UniProtKB-SubCell"/>
</dbReference>
<comment type="caution">
    <text evidence="9">The sequence shown here is derived from an EMBL/GenBank/DDBJ whole genome shotgun (WGS) entry which is preliminary data.</text>
</comment>
<comment type="subcellular location">
    <subcellularLocation>
        <location evidence="1">Cytoplasm</location>
        <location evidence="1">P-body</location>
    </subcellularLocation>
</comment>
<dbReference type="EMBL" id="QGKW02001940">
    <property type="protein sequence ID" value="KAF2559054.1"/>
    <property type="molecule type" value="Genomic_DNA"/>
</dbReference>
<feature type="domain" description="Enhancer of mRNA-decapping protein 4 C-terminal" evidence="8">
    <location>
        <begin position="284"/>
        <end position="390"/>
    </location>
</feature>
<dbReference type="InterPro" id="IPR045152">
    <property type="entry name" value="EDC4-like"/>
</dbReference>
<keyword evidence="3" id="KW-0963">Cytoplasm</keyword>
<dbReference type="PANTHER" id="PTHR15598">
    <property type="entry name" value="ENHANCER OF MRNA-DECAPPING PROTEIN 4"/>
    <property type="match status" value="1"/>
</dbReference>
<evidence type="ECO:0000256" key="6">
    <source>
        <dbReference type="ARBA" id="ARBA00023054"/>
    </source>
</evidence>
<sequence>MVSQKEMQRQLSNAVNGPVTKEGKRLEVAIGRMIERSNKSNADALWARLQEETVKSEKAMRDHSQQIVNATTNFMSKELNAMFEKTVKKEVSAIVPVIARAVTPAIEKTISSAITELLLLSCVQRGLGDKAVNQLDRSVNSKIEASIPRHIQTQFQTSAIPVLQEALKSGLEASLIPSFERLCKTMLEQVDTALEKGIAEHTNAAQQRFEAGHSQLAHTLKETITSTSSVTQALSRELAESQRNRSGVLTGGSDPSVTQVSKGPVATLLEKVEAPMDPTAQLSRLVSEGKYEESFTSALQRSDVSIVSWLCAQVDLHRLLAMNPLPLSQGVLLSLLQQLACDISKDTSRKLGWMTDVVTAINPSDQMIVVHARRIFEQVYQILHHQLNAPGSDVSAIRLIMHVLNSMLMGCK</sequence>
<evidence type="ECO:0000256" key="2">
    <source>
        <dbReference type="ARBA" id="ARBA00009639"/>
    </source>
</evidence>
<dbReference type="Gene3D" id="1.10.220.100">
    <property type="entry name" value="conserved c-terminal region of ge- 1"/>
    <property type="match status" value="1"/>
</dbReference>
<dbReference type="GO" id="GO:0031087">
    <property type="term" value="P:deadenylation-independent decapping of nuclear-transcribed mRNA"/>
    <property type="evidence" value="ECO:0007669"/>
    <property type="project" value="InterPro"/>
</dbReference>